<dbReference type="WBParaSite" id="RSKR_0000342500.1">
    <property type="protein sequence ID" value="RSKR_0000342500.1"/>
    <property type="gene ID" value="RSKR_0000342500"/>
</dbReference>
<evidence type="ECO:0000313" key="1">
    <source>
        <dbReference type="Proteomes" id="UP000095286"/>
    </source>
</evidence>
<dbReference type="Proteomes" id="UP000095286">
    <property type="component" value="Unplaced"/>
</dbReference>
<proteinExistence type="predicted"/>
<protein>
    <submittedName>
        <fullName evidence="2">Nuclear receptor domain-containing protein</fullName>
    </submittedName>
</protein>
<reference evidence="2" key="1">
    <citation type="submission" date="2016-11" db="UniProtKB">
        <authorList>
            <consortium name="WormBaseParasite"/>
        </authorList>
    </citation>
    <scope>IDENTIFICATION</scope>
    <source>
        <strain evidence="2">KR3021</strain>
    </source>
</reference>
<evidence type="ECO:0000313" key="2">
    <source>
        <dbReference type="WBParaSite" id="RSKR_0000342500.1"/>
    </source>
</evidence>
<sequence>MDSMDECMDIKPSVGTPSVHSNGSTSGNNSSAQRRRIDPAELCRVCEDSATGYHYGIASCNGCKTFFRRTVVSGHVFSCQYEGKCEISKNARCACRHCRFNKCISMGMDQNAIQNDRDRIGPTKRIKVKCEFDETTEECDGSPQSSTNNVPDLVMENLLILEEYCCELRVKEFPDNKSARETLNSDSLLYDVKHLPDDLYFQNGTLFKDLYPASMNDIQMWNIRELKLCLEWVKTLNEFRALPLDDQFALVHNFAFTFNILNRVYYSRNCGPDKIVYHNGAYILRQPQESVRIPGCRSIYHRQMDEVMLPLRKLEINPSEFAAFKVILLFNPDACDITPQAKADIEIAREKYVSSLFNYMTTRYGVQRGGLRFGNLLLMCSSIQQIIAQNDENMQVMEVFGHFWRIDQFVKELCMKAQH</sequence>
<name>A0AC35TRJ4_9BILA</name>
<accession>A0AC35TRJ4</accession>
<organism evidence="1 2">
    <name type="scientific">Rhabditophanes sp. KR3021</name>
    <dbReference type="NCBI Taxonomy" id="114890"/>
    <lineage>
        <taxon>Eukaryota</taxon>
        <taxon>Metazoa</taxon>
        <taxon>Ecdysozoa</taxon>
        <taxon>Nematoda</taxon>
        <taxon>Chromadorea</taxon>
        <taxon>Rhabditida</taxon>
        <taxon>Tylenchina</taxon>
        <taxon>Panagrolaimomorpha</taxon>
        <taxon>Strongyloidoidea</taxon>
        <taxon>Alloionematidae</taxon>
        <taxon>Rhabditophanes</taxon>
    </lineage>
</organism>